<dbReference type="Gene3D" id="3.40.190.10">
    <property type="entry name" value="Periplasmic binding protein-like II"/>
    <property type="match status" value="1"/>
</dbReference>
<feature type="signal peptide" evidence="4">
    <location>
        <begin position="1"/>
        <end position="28"/>
    </location>
</feature>
<proteinExistence type="inferred from homology"/>
<dbReference type="Proteomes" id="UP001312893">
    <property type="component" value="Unassembled WGS sequence"/>
</dbReference>
<dbReference type="EMBL" id="JARXNK020000104">
    <property type="protein sequence ID" value="MEL0553084.1"/>
    <property type="molecule type" value="Genomic_DNA"/>
</dbReference>
<dbReference type="InterPro" id="IPR000914">
    <property type="entry name" value="SBP_5_dom"/>
</dbReference>
<dbReference type="SUPFAM" id="SSF53850">
    <property type="entry name" value="Periplasmic binding protein-like II"/>
    <property type="match status" value="1"/>
</dbReference>
<dbReference type="InterPro" id="IPR030678">
    <property type="entry name" value="Peptide/Ni-bd"/>
</dbReference>
<dbReference type="Gene3D" id="3.10.105.10">
    <property type="entry name" value="Dipeptide-binding Protein, Domain 3"/>
    <property type="match status" value="1"/>
</dbReference>
<evidence type="ECO:0000259" key="5">
    <source>
        <dbReference type="Pfam" id="PF00496"/>
    </source>
</evidence>
<gene>
    <name evidence="6" type="ORF">QFI96_015415</name>
</gene>
<evidence type="ECO:0000256" key="3">
    <source>
        <dbReference type="ARBA" id="ARBA00022729"/>
    </source>
</evidence>
<keyword evidence="2" id="KW-0813">Transport</keyword>
<feature type="domain" description="Solute-binding protein family 5" evidence="5">
    <location>
        <begin position="71"/>
        <end position="425"/>
    </location>
</feature>
<sequence length="511" mass="55558">MKRFLLNKYRLAVLAGMVAASGTMSLQAATLNVMQNEPPRSMDPGDQTATFTDTVLRPMYEGLVGLTPDNKIAPALATAWQVSDDGKVWTFTLRQHVTFHDGTPFNADAVVANIQRHIDPKGSLAASSRMRNVIASVKKIDDGSVALTLNKVYPSFLNLLTGGAAKMVSPAADKAGTIGRKADGTGPYMLQEYKTGEYVLEQKNPHYWGENKGPDQIKWTWSSEPSVMNMALLSGQVDVINPVPPQFGRQLKSNPQVTLEQGAGASVFWVALNVERKPLSDVRVRQALNLATDKEALLKAVMFGYASAANSPLAPVNEGYDKSLNEYPYNLDKARSLLKEAGYPEGFAMNIAVQGPDARTAQILQAMWGKAGIKLNIQQMESGVWSKAAFAPVAEKEAGKTDAILASWSSGLNGSDLQLRPLYYSLSAAPVGANLGFYNNPQLDQLLDKAATTMDDKTRIADYVQAQKIIMQDAPHVMLYFQDDLYATRADIKGVRMEPGGEIIVVDAQKP</sequence>
<dbReference type="Pfam" id="PF00496">
    <property type="entry name" value="SBP_bac_5"/>
    <property type="match status" value="1"/>
</dbReference>
<accession>A0ABU9F9N4</accession>
<keyword evidence="3 4" id="KW-0732">Signal</keyword>
<dbReference type="PANTHER" id="PTHR30290">
    <property type="entry name" value="PERIPLASMIC BINDING COMPONENT OF ABC TRANSPORTER"/>
    <property type="match status" value="1"/>
</dbReference>
<keyword evidence="7" id="KW-1185">Reference proteome</keyword>
<reference evidence="6 7" key="1">
    <citation type="submission" date="2024-04" db="EMBL/GenBank/DDBJ databases">
        <title>Two novel Raoultella species associated with bleeding cankers of broadleaf hosts, Raoultella scottia sp. nov. and Raoultella lignicola sp. nov.</title>
        <authorList>
            <person name="Brady C.L."/>
        </authorList>
    </citation>
    <scope>NUCLEOTIDE SEQUENCE [LARGE SCALE GENOMIC DNA]</scope>
    <source>
        <strain evidence="6 7">TW_WC1a.1</strain>
    </source>
</reference>
<name>A0ABU9F9N4_9ENTR</name>
<dbReference type="InterPro" id="IPR039424">
    <property type="entry name" value="SBP_5"/>
</dbReference>
<organism evidence="6 7">
    <name type="scientific">Raoultella lignicola</name>
    <dbReference type="NCBI Taxonomy" id="3040939"/>
    <lineage>
        <taxon>Bacteria</taxon>
        <taxon>Pseudomonadati</taxon>
        <taxon>Pseudomonadota</taxon>
        <taxon>Gammaproteobacteria</taxon>
        <taxon>Enterobacterales</taxon>
        <taxon>Enterobacteriaceae</taxon>
        <taxon>Klebsiella/Raoultella group</taxon>
        <taxon>Raoultella</taxon>
    </lineage>
</organism>
<comment type="caution">
    <text evidence="6">The sequence shown here is derived from an EMBL/GenBank/DDBJ whole genome shotgun (WGS) entry which is preliminary data.</text>
</comment>
<evidence type="ECO:0000256" key="1">
    <source>
        <dbReference type="ARBA" id="ARBA00005695"/>
    </source>
</evidence>
<dbReference type="Gene3D" id="3.90.76.10">
    <property type="entry name" value="Dipeptide-binding Protein, Domain 1"/>
    <property type="match status" value="1"/>
</dbReference>
<evidence type="ECO:0000313" key="6">
    <source>
        <dbReference type="EMBL" id="MEL0553084.1"/>
    </source>
</evidence>
<evidence type="ECO:0000313" key="7">
    <source>
        <dbReference type="Proteomes" id="UP001312893"/>
    </source>
</evidence>
<dbReference type="RefSeq" id="WP_331851272.1">
    <property type="nucleotide sequence ID" value="NZ_JARXNK020000104.1"/>
</dbReference>
<feature type="chain" id="PRO_5047181888" evidence="4">
    <location>
        <begin position="29"/>
        <end position="511"/>
    </location>
</feature>
<evidence type="ECO:0000256" key="4">
    <source>
        <dbReference type="SAM" id="SignalP"/>
    </source>
</evidence>
<comment type="similarity">
    <text evidence="1">Belongs to the bacterial solute-binding protein 5 family.</text>
</comment>
<dbReference type="PIRSF" id="PIRSF002741">
    <property type="entry name" value="MppA"/>
    <property type="match status" value="1"/>
</dbReference>
<evidence type="ECO:0000256" key="2">
    <source>
        <dbReference type="ARBA" id="ARBA00022448"/>
    </source>
</evidence>
<protein>
    <submittedName>
        <fullName evidence="6">ABC transporter substrate-binding protein</fullName>
    </submittedName>
</protein>
<dbReference type="PANTHER" id="PTHR30290:SF9">
    <property type="entry name" value="OLIGOPEPTIDE-BINDING PROTEIN APPA"/>
    <property type="match status" value="1"/>
</dbReference>